<comment type="caution">
    <text evidence="1">The sequence shown here is derived from an EMBL/GenBank/DDBJ whole genome shotgun (WGS) entry which is preliminary data.</text>
</comment>
<proteinExistence type="predicted"/>
<name>A0ACC1XJ36_MELAZ</name>
<reference evidence="1 2" key="1">
    <citation type="journal article" date="2023" name="Science">
        <title>Complex scaffold remodeling in plant triterpene biosynthesis.</title>
        <authorList>
            <person name="De La Pena R."/>
            <person name="Hodgson H."/>
            <person name="Liu J.C."/>
            <person name="Stephenson M.J."/>
            <person name="Martin A.C."/>
            <person name="Owen C."/>
            <person name="Harkess A."/>
            <person name="Leebens-Mack J."/>
            <person name="Jimenez L.E."/>
            <person name="Osbourn A."/>
            <person name="Sattely E.S."/>
        </authorList>
    </citation>
    <scope>NUCLEOTIDE SEQUENCE [LARGE SCALE GENOMIC DNA]</scope>
    <source>
        <strain evidence="2">cv. JPN11</strain>
        <tissue evidence="1">Leaf</tissue>
    </source>
</reference>
<accession>A0ACC1XJ36</accession>
<evidence type="ECO:0000313" key="2">
    <source>
        <dbReference type="Proteomes" id="UP001164539"/>
    </source>
</evidence>
<gene>
    <name evidence="1" type="ORF">OWV82_017357</name>
</gene>
<protein>
    <submittedName>
        <fullName evidence="1">Uncharacterized protein</fullName>
    </submittedName>
</protein>
<dbReference type="Proteomes" id="UP001164539">
    <property type="component" value="Chromosome 9"/>
</dbReference>
<organism evidence="1 2">
    <name type="scientific">Melia azedarach</name>
    <name type="common">Chinaberry tree</name>
    <dbReference type="NCBI Taxonomy" id="155640"/>
    <lineage>
        <taxon>Eukaryota</taxon>
        <taxon>Viridiplantae</taxon>
        <taxon>Streptophyta</taxon>
        <taxon>Embryophyta</taxon>
        <taxon>Tracheophyta</taxon>
        <taxon>Spermatophyta</taxon>
        <taxon>Magnoliopsida</taxon>
        <taxon>eudicotyledons</taxon>
        <taxon>Gunneridae</taxon>
        <taxon>Pentapetalae</taxon>
        <taxon>rosids</taxon>
        <taxon>malvids</taxon>
        <taxon>Sapindales</taxon>
        <taxon>Meliaceae</taxon>
        <taxon>Melia</taxon>
    </lineage>
</organism>
<sequence>MDPEAMTFSTTGILFSSVVFTVIIDAGPCWIVPLTMVDTNLCQSGVFLLRLLLYMHYVPDITFLDCNNPQHISQSLAFSVCVVDLEMSSPFCYFLVFDVQYSSLLIIRSLTLKAVIVDAIAAYMVAQLTYAWFVYPSGVVVACFRDNRPLISSSFAIIDPFITS</sequence>
<evidence type="ECO:0000313" key="1">
    <source>
        <dbReference type="EMBL" id="KAJ4711318.1"/>
    </source>
</evidence>
<keyword evidence="2" id="KW-1185">Reference proteome</keyword>
<dbReference type="EMBL" id="CM051402">
    <property type="protein sequence ID" value="KAJ4711318.1"/>
    <property type="molecule type" value="Genomic_DNA"/>
</dbReference>